<dbReference type="EMBL" id="JAMZMM010000048">
    <property type="protein sequence ID" value="MCP2728295.1"/>
    <property type="molecule type" value="Genomic_DNA"/>
</dbReference>
<feature type="domain" description="Glycosyl transferase family 1" evidence="2">
    <location>
        <begin position="45"/>
        <end position="153"/>
    </location>
</feature>
<dbReference type="GO" id="GO:0016757">
    <property type="term" value="F:glycosyltransferase activity"/>
    <property type="evidence" value="ECO:0007669"/>
    <property type="project" value="InterPro"/>
</dbReference>
<name>A0AAE3KL91_9CYAN</name>
<dbReference type="RefSeq" id="WP_254011094.1">
    <property type="nucleotide sequence ID" value="NZ_JAMZMM010000048.1"/>
</dbReference>
<dbReference type="Gene3D" id="3.40.50.2000">
    <property type="entry name" value="Glycogen Phosphorylase B"/>
    <property type="match status" value="1"/>
</dbReference>
<dbReference type="AlphaFoldDB" id="A0AAE3KL91"/>
<dbReference type="GO" id="GO:0009103">
    <property type="term" value="P:lipopolysaccharide biosynthetic process"/>
    <property type="evidence" value="ECO:0007669"/>
    <property type="project" value="TreeGrafter"/>
</dbReference>
<evidence type="ECO:0000313" key="4">
    <source>
        <dbReference type="Proteomes" id="UP001204953"/>
    </source>
</evidence>
<evidence type="ECO:0000256" key="1">
    <source>
        <dbReference type="ARBA" id="ARBA00022679"/>
    </source>
</evidence>
<keyword evidence="4" id="KW-1185">Reference proteome</keyword>
<proteinExistence type="predicted"/>
<dbReference type="PANTHER" id="PTHR46401:SF2">
    <property type="entry name" value="GLYCOSYLTRANSFERASE WBBK-RELATED"/>
    <property type="match status" value="1"/>
</dbReference>
<dbReference type="PANTHER" id="PTHR46401">
    <property type="entry name" value="GLYCOSYLTRANSFERASE WBBK-RELATED"/>
    <property type="match status" value="1"/>
</dbReference>
<dbReference type="SUPFAM" id="SSF53756">
    <property type="entry name" value="UDP-Glycosyltransferase/glycogen phosphorylase"/>
    <property type="match status" value="1"/>
</dbReference>
<dbReference type="Pfam" id="PF00534">
    <property type="entry name" value="Glycos_transf_1"/>
    <property type="match status" value="1"/>
</dbReference>
<evidence type="ECO:0000313" key="3">
    <source>
        <dbReference type="EMBL" id="MCP2728295.1"/>
    </source>
</evidence>
<protein>
    <submittedName>
        <fullName evidence="3">Glycosyltransferase</fullName>
    </submittedName>
</protein>
<comment type="caution">
    <text evidence="3">The sequence shown here is derived from an EMBL/GenBank/DDBJ whole genome shotgun (WGS) entry which is preliminary data.</text>
</comment>
<dbReference type="Proteomes" id="UP001204953">
    <property type="component" value="Unassembled WGS sequence"/>
</dbReference>
<dbReference type="InterPro" id="IPR001296">
    <property type="entry name" value="Glyco_trans_1"/>
</dbReference>
<keyword evidence="1" id="KW-0808">Transferase</keyword>
<accession>A0AAE3KL91</accession>
<gene>
    <name evidence="3" type="ORF">NJ959_07375</name>
</gene>
<sequence length="172" mass="19915">MASSWQKGTKTILEVWKRHPEWPRLTIKQKQNSSTKITAPNIEYITKYLDDEVLCQYQNSHGIHLCPSEAEGFGHYIVEAMSCQAVTLTTNAPPMNQVITPNRGILVDYHDSKIHRLGTNYYVNPQSLEQKINEILGMDYNSKKQLGENARDWYQQNDSFFRRKLIEVLGNL</sequence>
<reference evidence="3" key="1">
    <citation type="submission" date="2022-06" db="EMBL/GenBank/DDBJ databases">
        <title>New cyanobacteria of genus Symplocastrum in benthos of Lake Baikal.</title>
        <authorList>
            <person name="Sorokovikova E."/>
            <person name="Tikhonova I."/>
            <person name="Krasnopeev A."/>
            <person name="Evseev P."/>
            <person name="Gladkikh A."/>
            <person name="Belykh O."/>
        </authorList>
    </citation>
    <scope>NUCLEOTIDE SEQUENCE</scope>
    <source>
        <strain evidence="3">BBK-W-15</strain>
    </source>
</reference>
<organism evidence="3 4">
    <name type="scientific">Limnofasciculus baicalensis BBK-W-15</name>
    <dbReference type="NCBI Taxonomy" id="2699891"/>
    <lineage>
        <taxon>Bacteria</taxon>
        <taxon>Bacillati</taxon>
        <taxon>Cyanobacteriota</taxon>
        <taxon>Cyanophyceae</taxon>
        <taxon>Coleofasciculales</taxon>
        <taxon>Coleofasciculaceae</taxon>
        <taxon>Limnofasciculus</taxon>
        <taxon>Limnofasciculus baicalensis</taxon>
    </lineage>
</organism>
<evidence type="ECO:0000259" key="2">
    <source>
        <dbReference type="Pfam" id="PF00534"/>
    </source>
</evidence>